<dbReference type="InterPro" id="IPR033913">
    <property type="entry name" value="MTH1175_dom"/>
</dbReference>
<dbReference type="HOGENOM" id="CLU_104194_0_0_7"/>
<gene>
    <name evidence="2" type="ordered locus">Dalk_2262</name>
</gene>
<dbReference type="Pfam" id="PF02579">
    <property type="entry name" value="Nitro_FeMo-Co"/>
    <property type="match status" value="1"/>
</dbReference>
<dbReference type="RefSeq" id="WP_015947030.1">
    <property type="nucleotide sequence ID" value="NC_011768.1"/>
</dbReference>
<dbReference type="Proteomes" id="UP000000739">
    <property type="component" value="Chromosome"/>
</dbReference>
<organism evidence="2 3">
    <name type="scientific">Desulfatibacillum aliphaticivorans</name>
    <dbReference type="NCBI Taxonomy" id="218208"/>
    <lineage>
        <taxon>Bacteria</taxon>
        <taxon>Pseudomonadati</taxon>
        <taxon>Thermodesulfobacteriota</taxon>
        <taxon>Desulfobacteria</taxon>
        <taxon>Desulfobacterales</taxon>
        <taxon>Desulfatibacillaceae</taxon>
        <taxon>Desulfatibacillum</taxon>
    </lineage>
</organism>
<dbReference type="Gene3D" id="3.30.420.130">
    <property type="entry name" value="Dinitrogenase iron-molybdenum cofactor biosynthesis domain"/>
    <property type="match status" value="1"/>
</dbReference>
<dbReference type="AlphaFoldDB" id="B8FIG5"/>
<dbReference type="InterPro" id="IPR036105">
    <property type="entry name" value="DiNase_FeMo-co_biosyn_sf"/>
</dbReference>
<dbReference type="EMBL" id="CP001322">
    <property type="protein sequence ID" value="ACL03955.1"/>
    <property type="molecule type" value="Genomic_DNA"/>
</dbReference>
<name>B8FIG5_DESAL</name>
<dbReference type="PANTHER" id="PTHR42983:SF1">
    <property type="entry name" value="IRON-MOLYBDENUM PROTEIN"/>
    <property type="match status" value="1"/>
</dbReference>
<reference evidence="2 3" key="1">
    <citation type="journal article" date="2012" name="Environ. Microbiol.">
        <title>The genome sequence of Desulfatibacillum alkenivorans AK-01: a blueprint for anaerobic alkane oxidation.</title>
        <authorList>
            <person name="Callaghan A.V."/>
            <person name="Morris B.E."/>
            <person name="Pereira I.A."/>
            <person name="McInerney M.J."/>
            <person name="Austin R.N."/>
            <person name="Groves J.T."/>
            <person name="Kukor J.J."/>
            <person name="Suflita J.M."/>
            <person name="Young L.Y."/>
            <person name="Zylstra G.J."/>
            <person name="Wawrik B."/>
        </authorList>
    </citation>
    <scope>NUCLEOTIDE SEQUENCE [LARGE SCALE GENOMIC DNA]</scope>
    <source>
        <strain evidence="2 3">AK-01</strain>
    </source>
</reference>
<proteinExistence type="predicted"/>
<keyword evidence="3" id="KW-1185">Reference proteome</keyword>
<dbReference type="InterPro" id="IPR003731">
    <property type="entry name" value="Di-Nase_FeMo-co_biosynth"/>
</dbReference>
<dbReference type="CDD" id="cd00851">
    <property type="entry name" value="MTH1175"/>
    <property type="match status" value="1"/>
</dbReference>
<feature type="domain" description="Dinitrogenase iron-molybdenum cofactor biosynthesis" evidence="1">
    <location>
        <begin position="13"/>
        <end position="103"/>
    </location>
</feature>
<dbReference type="eggNOG" id="COG1433">
    <property type="taxonomic scope" value="Bacteria"/>
</dbReference>
<evidence type="ECO:0000313" key="3">
    <source>
        <dbReference type="Proteomes" id="UP000000739"/>
    </source>
</evidence>
<accession>B8FIG5</accession>
<dbReference type="KEGG" id="dal:Dalk_2262"/>
<evidence type="ECO:0000259" key="1">
    <source>
        <dbReference type="Pfam" id="PF02579"/>
    </source>
</evidence>
<dbReference type="PANTHER" id="PTHR42983">
    <property type="entry name" value="DINITROGENASE IRON-MOLYBDENUM COFACTOR PROTEIN-RELATED"/>
    <property type="match status" value="1"/>
</dbReference>
<dbReference type="SUPFAM" id="SSF53146">
    <property type="entry name" value="Nitrogenase accessory factor-like"/>
    <property type="match status" value="1"/>
</dbReference>
<evidence type="ECO:0000313" key="2">
    <source>
        <dbReference type="EMBL" id="ACL03955.1"/>
    </source>
</evidence>
<protein>
    <submittedName>
        <fullName evidence="2">Dinitrogenase iron-molybdenum cofactor biosynthesis protein</fullName>
    </submittedName>
</protein>
<sequence length="119" mass="12290">MLICISSQGPDLDSQVDPRFGRAAQFIIVDTETGEAKAVDNNQNLQAAQGAGIQAGMTVANTGAKVLLTGHCGPKAYVTLNKAGIEVYTGCNGTVAQAIEDFKAGKLQKAAGADVEGHW</sequence>